<protein>
    <submittedName>
        <fullName evidence="2">Uncharacterized protein</fullName>
    </submittedName>
</protein>
<feature type="compositionally biased region" description="Basic and acidic residues" evidence="1">
    <location>
        <begin position="241"/>
        <end position="254"/>
    </location>
</feature>
<evidence type="ECO:0000313" key="3">
    <source>
        <dbReference type="Proteomes" id="UP000702209"/>
    </source>
</evidence>
<dbReference type="RefSeq" id="WP_195134183.1">
    <property type="nucleotide sequence ID" value="NZ_JADLQX010000102.1"/>
</dbReference>
<accession>A0ABS0D2D9</accession>
<dbReference type="EMBL" id="JADLQX010000102">
    <property type="protein sequence ID" value="MBF6303007.1"/>
    <property type="molecule type" value="Genomic_DNA"/>
</dbReference>
<organism evidence="2 3">
    <name type="scientific">Nocardia amamiensis</name>
    <dbReference type="NCBI Taxonomy" id="404578"/>
    <lineage>
        <taxon>Bacteria</taxon>
        <taxon>Bacillati</taxon>
        <taxon>Actinomycetota</taxon>
        <taxon>Actinomycetes</taxon>
        <taxon>Mycobacteriales</taxon>
        <taxon>Nocardiaceae</taxon>
        <taxon>Nocardia</taxon>
    </lineage>
</organism>
<dbReference type="InterPro" id="IPR045709">
    <property type="entry name" value="DUF6065"/>
</dbReference>
<proteinExistence type="predicted"/>
<sequence>MNLPEPRFPLIAYKTAEDAPRIRPAPLRRAWMDRTGDSFANRCLPLLMANQYGWFVLNNFSFIATWSGDDAVEAVEIEYGSGNALPMASSHFGYGIITFNIPLLFRTPTGWDMSVRGPANIPKDGVCPLEGIDERDWASASFTMNWKITRPGIPIHFARDEPICMISPQARGTIEQFNPILTPVASEPEIERLHAEWGRSRDEFLSRSMNGNISGPQWQRDYMRGQHVNGERTNSHRTRIHLQDFRPADSDRTP</sequence>
<dbReference type="Proteomes" id="UP000702209">
    <property type="component" value="Unassembled WGS sequence"/>
</dbReference>
<gene>
    <name evidence="2" type="ORF">IU459_36700</name>
</gene>
<comment type="caution">
    <text evidence="2">The sequence shown here is derived from an EMBL/GenBank/DDBJ whole genome shotgun (WGS) entry which is preliminary data.</text>
</comment>
<keyword evidence="3" id="KW-1185">Reference proteome</keyword>
<name>A0ABS0D2D9_9NOCA</name>
<feature type="region of interest" description="Disordered" evidence="1">
    <location>
        <begin position="230"/>
        <end position="254"/>
    </location>
</feature>
<dbReference type="Pfam" id="PF19541">
    <property type="entry name" value="DUF6065"/>
    <property type="match status" value="1"/>
</dbReference>
<evidence type="ECO:0000313" key="2">
    <source>
        <dbReference type="EMBL" id="MBF6303007.1"/>
    </source>
</evidence>
<evidence type="ECO:0000256" key="1">
    <source>
        <dbReference type="SAM" id="MobiDB-lite"/>
    </source>
</evidence>
<reference evidence="2 3" key="1">
    <citation type="submission" date="2020-10" db="EMBL/GenBank/DDBJ databases">
        <title>Identification of Nocardia species via Next-generation sequencing and recognition of intraspecies genetic diversity.</title>
        <authorList>
            <person name="Li P."/>
            <person name="Li P."/>
            <person name="Lu B."/>
        </authorList>
    </citation>
    <scope>NUCLEOTIDE SEQUENCE [LARGE SCALE GENOMIC DNA]</scope>
    <source>
        <strain evidence="2 3">BJ06-0157</strain>
    </source>
</reference>